<keyword evidence="5" id="KW-1185">Reference proteome</keyword>
<keyword evidence="2" id="KW-1133">Transmembrane helix</keyword>
<dbReference type="RefSeq" id="WP_379586660.1">
    <property type="nucleotide sequence ID" value="NZ_JBHSQW010000035.1"/>
</dbReference>
<evidence type="ECO:0008006" key="6">
    <source>
        <dbReference type="Google" id="ProtNLM"/>
    </source>
</evidence>
<proteinExistence type="predicted"/>
<feature type="transmembrane region" description="Helical" evidence="2">
    <location>
        <begin position="96"/>
        <end position="116"/>
    </location>
</feature>
<feature type="signal peptide" evidence="3">
    <location>
        <begin position="1"/>
        <end position="32"/>
    </location>
</feature>
<dbReference type="Proteomes" id="UP001596302">
    <property type="component" value="Unassembled WGS sequence"/>
</dbReference>
<evidence type="ECO:0000256" key="2">
    <source>
        <dbReference type="SAM" id="Phobius"/>
    </source>
</evidence>
<keyword evidence="2" id="KW-0472">Membrane</keyword>
<protein>
    <recommendedName>
        <fullName evidence="6">MYXO-CTERM domain-containing protein</fullName>
    </recommendedName>
</protein>
<accession>A0ABW1J5M9</accession>
<name>A0ABW1J5M9_9PSEU</name>
<organism evidence="4 5">
    <name type="scientific">Pseudonocardia hispaniensis</name>
    <dbReference type="NCBI Taxonomy" id="904933"/>
    <lineage>
        <taxon>Bacteria</taxon>
        <taxon>Bacillati</taxon>
        <taxon>Actinomycetota</taxon>
        <taxon>Actinomycetes</taxon>
        <taxon>Pseudonocardiales</taxon>
        <taxon>Pseudonocardiaceae</taxon>
        <taxon>Pseudonocardia</taxon>
    </lineage>
</organism>
<evidence type="ECO:0000313" key="5">
    <source>
        <dbReference type="Proteomes" id="UP001596302"/>
    </source>
</evidence>
<dbReference type="EMBL" id="JBHSQW010000035">
    <property type="protein sequence ID" value="MFC5996163.1"/>
    <property type="molecule type" value="Genomic_DNA"/>
</dbReference>
<sequence>MHPTLRRAGVRADIVLGSVAAAAIGGAVPAFAHVTAQPGTAAKGGYTVINFRVPDESDTGAEPAHPAPTVRPTAAAADDPHSDPPPAVGTDTMARWPAGAGLLVGVLGLGAGGAAARRGRNRKVDS</sequence>
<comment type="caution">
    <text evidence="4">The sequence shown here is derived from an EMBL/GenBank/DDBJ whole genome shotgun (WGS) entry which is preliminary data.</text>
</comment>
<feature type="chain" id="PRO_5046478666" description="MYXO-CTERM domain-containing protein" evidence="3">
    <location>
        <begin position="33"/>
        <end position="126"/>
    </location>
</feature>
<gene>
    <name evidence="4" type="ORF">ACFQE5_18320</name>
</gene>
<keyword evidence="2" id="KW-0812">Transmembrane</keyword>
<evidence type="ECO:0000313" key="4">
    <source>
        <dbReference type="EMBL" id="MFC5996163.1"/>
    </source>
</evidence>
<feature type="region of interest" description="Disordered" evidence="1">
    <location>
        <begin position="53"/>
        <end position="93"/>
    </location>
</feature>
<keyword evidence="3" id="KW-0732">Signal</keyword>
<evidence type="ECO:0000256" key="3">
    <source>
        <dbReference type="SAM" id="SignalP"/>
    </source>
</evidence>
<evidence type="ECO:0000256" key="1">
    <source>
        <dbReference type="SAM" id="MobiDB-lite"/>
    </source>
</evidence>
<reference evidence="5" key="1">
    <citation type="journal article" date="2019" name="Int. J. Syst. Evol. Microbiol.">
        <title>The Global Catalogue of Microorganisms (GCM) 10K type strain sequencing project: providing services to taxonomists for standard genome sequencing and annotation.</title>
        <authorList>
            <consortium name="The Broad Institute Genomics Platform"/>
            <consortium name="The Broad Institute Genome Sequencing Center for Infectious Disease"/>
            <person name="Wu L."/>
            <person name="Ma J."/>
        </authorList>
    </citation>
    <scope>NUCLEOTIDE SEQUENCE [LARGE SCALE GENOMIC DNA]</scope>
    <source>
        <strain evidence="5">CCM 8391</strain>
    </source>
</reference>
<feature type="compositionally biased region" description="Low complexity" evidence="1">
    <location>
        <begin position="63"/>
        <end position="77"/>
    </location>
</feature>